<keyword evidence="1" id="KW-0805">Transcription regulation</keyword>
<name>A0ABU7U2L8_9PROT</name>
<dbReference type="PANTHER" id="PTHR30514:SF20">
    <property type="entry name" value="TRANSCRIPTIONAL REGULATOR"/>
    <property type="match status" value="1"/>
</dbReference>
<dbReference type="PROSITE" id="PS51071">
    <property type="entry name" value="HTH_RPIR"/>
    <property type="match status" value="1"/>
</dbReference>
<gene>
    <name evidence="6" type="ORF">DOFOFD_08710</name>
</gene>
<accession>A0ABU7U2L8</accession>
<evidence type="ECO:0000313" key="6">
    <source>
        <dbReference type="EMBL" id="MEE8659092.1"/>
    </source>
</evidence>
<dbReference type="InterPro" id="IPR046348">
    <property type="entry name" value="SIS_dom_sf"/>
</dbReference>
<dbReference type="CDD" id="cd05013">
    <property type="entry name" value="SIS_RpiR"/>
    <property type="match status" value="1"/>
</dbReference>
<evidence type="ECO:0000256" key="1">
    <source>
        <dbReference type="ARBA" id="ARBA00023015"/>
    </source>
</evidence>
<dbReference type="InterPro" id="IPR009057">
    <property type="entry name" value="Homeodomain-like_sf"/>
</dbReference>
<evidence type="ECO:0000256" key="3">
    <source>
        <dbReference type="ARBA" id="ARBA00023163"/>
    </source>
</evidence>
<evidence type="ECO:0000259" key="4">
    <source>
        <dbReference type="PROSITE" id="PS51071"/>
    </source>
</evidence>
<dbReference type="PANTHER" id="PTHR30514">
    <property type="entry name" value="GLUCOKINASE"/>
    <property type="match status" value="1"/>
</dbReference>
<keyword evidence="3" id="KW-0804">Transcription</keyword>
<dbReference type="Gene3D" id="3.40.50.10490">
    <property type="entry name" value="Glucose-6-phosphate isomerase like protein, domain 1"/>
    <property type="match status" value="1"/>
</dbReference>
<sequence>MCNDMPGTGRSIAARVTPLSAYDQLHQNIRTQQAALPPRLRQIAEYITQHPNDVALGTVKSVASAANVQPSTVIRFARLFGFNGFSEMQSVFQNHLRSRVTPYQERVSALHRVDGQPVAALDVLEGFHRAATESLEALHHLVDPERLQKAVACLARGRVIYILGLRRSMAVVRYLAYLFTKLEIPHRVVGAEAGMEEESIFGAGPEDAALVISFSEYAPLTVHLFNQLEKRRVPVVSLTDNAISPIIPASGLWFEIVETDFQGFRANAATMVMIMTLAAAIAERRK</sequence>
<dbReference type="InterPro" id="IPR047640">
    <property type="entry name" value="RpiR-like"/>
</dbReference>
<dbReference type="SUPFAM" id="SSF46689">
    <property type="entry name" value="Homeodomain-like"/>
    <property type="match status" value="1"/>
</dbReference>
<feature type="domain" description="HTH rpiR-type" evidence="4">
    <location>
        <begin position="23"/>
        <end position="99"/>
    </location>
</feature>
<organism evidence="6 7">
    <name type="scientific">Sorlinia euscelidii</name>
    <dbReference type="NCBI Taxonomy" id="3081148"/>
    <lineage>
        <taxon>Bacteria</taxon>
        <taxon>Pseudomonadati</taxon>
        <taxon>Pseudomonadota</taxon>
        <taxon>Alphaproteobacteria</taxon>
        <taxon>Acetobacterales</taxon>
        <taxon>Acetobacteraceae</taxon>
        <taxon>Sorlinia</taxon>
    </lineage>
</organism>
<feature type="domain" description="SIS" evidence="5">
    <location>
        <begin position="150"/>
        <end position="286"/>
    </location>
</feature>
<evidence type="ECO:0000259" key="5">
    <source>
        <dbReference type="PROSITE" id="PS51464"/>
    </source>
</evidence>
<evidence type="ECO:0000256" key="2">
    <source>
        <dbReference type="ARBA" id="ARBA00023125"/>
    </source>
</evidence>
<dbReference type="InterPro" id="IPR000281">
    <property type="entry name" value="HTH_RpiR"/>
</dbReference>
<proteinExistence type="predicted"/>
<dbReference type="PROSITE" id="PS51464">
    <property type="entry name" value="SIS"/>
    <property type="match status" value="1"/>
</dbReference>
<keyword evidence="2" id="KW-0238">DNA-binding</keyword>
<dbReference type="Pfam" id="PF01418">
    <property type="entry name" value="HTH_6"/>
    <property type="match status" value="1"/>
</dbReference>
<keyword evidence="7" id="KW-1185">Reference proteome</keyword>
<comment type="caution">
    <text evidence="6">The sequence shown here is derived from an EMBL/GenBank/DDBJ whole genome shotgun (WGS) entry which is preliminary data.</text>
</comment>
<reference evidence="6 7" key="1">
    <citation type="submission" date="2023-10" db="EMBL/GenBank/DDBJ databases">
        <title>Sorlinia euscelidii gen. nov., sp. nov., an acetic acid bacteria isolated from the gut of Euscelidius variegatus emitter.</title>
        <authorList>
            <person name="Michoud G."/>
            <person name="Marasco R."/>
            <person name="Seferji K."/>
            <person name="Gonella E."/>
            <person name="Garuglieri E."/>
            <person name="Alma A."/>
            <person name="Mapelli F."/>
            <person name="Borin S."/>
            <person name="Daffonchio D."/>
            <person name="Crotti E."/>
        </authorList>
    </citation>
    <scope>NUCLEOTIDE SEQUENCE [LARGE SCALE GENOMIC DNA]</scope>
    <source>
        <strain evidence="6 7">EV16P</strain>
    </source>
</reference>
<dbReference type="RefSeq" id="WP_394819950.1">
    <property type="nucleotide sequence ID" value="NZ_JAWJZY010000003.1"/>
</dbReference>
<evidence type="ECO:0000313" key="7">
    <source>
        <dbReference type="Proteomes" id="UP001312908"/>
    </source>
</evidence>
<dbReference type="Proteomes" id="UP001312908">
    <property type="component" value="Unassembled WGS sequence"/>
</dbReference>
<dbReference type="Pfam" id="PF01380">
    <property type="entry name" value="SIS"/>
    <property type="match status" value="1"/>
</dbReference>
<protein>
    <submittedName>
        <fullName evidence="6">MurR/RpiR family transcriptional regulator</fullName>
    </submittedName>
</protein>
<dbReference type="InterPro" id="IPR035472">
    <property type="entry name" value="RpiR-like_SIS"/>
</dbReference>
<dbReference type="InterPro" id="IPR036388">
    <property type="entry name" value="WH-like_DNA-bd_sf"/>
</dbReference>
<dbReference type="Gene3D" id="1.10.10.10">
    <property type="entry name" value="Winged helix-like DNA-binding domain superfamily/Winged helix DNA-binding domain"/>
    <property type="match status" value="1"/>
</dbReference>
<dbReference type="EMBL" id="JAWJZY010000003">
    <property type="protein sequence ID" value="MEE8659092.1"/>
    <property type="molecule type" value="Genomic_DNA"/>
</dbReference>
<dbReference type="InterPro" id="IPR001347">
    <property type="entry name" value="SIS_dom"/>
</dbReference>
<dbReference type="SUPFAM" id="SSF53697">
    <property type="entry name" value="SIS domain"/>
    <property type="match status" value="1"/>
</dbReference>